<feature type="transmembrane region" description="Helical" evidence="2">
    <location>
        <begin position="114"/>
        <end position="132"/>
    </location>
</feature>
<feature type="region of interest" description="Disordered" evidence="1">
    <location>
        <begin position="1"/>
        <end position="28"/>
    </location>
</feature>
<feature type="transmembrane region" description="Helical" evidence="2">
    <location>
        <begin position="164"/>
        <end position="188"/>
    </location>
</feature>
<evidence type="ECO:0000313" key="3">
    <source>
        <dbReference type="EMBL" id="KCW52195.1"/>
    </source>
</evidence>
<keyword evidence="2" id="KW-0472">Membrane</keyword>
<dbReference type="eggNOG" id="ENOG502RYAW">
    <property type="taxonomic scope" value="Eukaryota"/>
</dbReference>
<evidence type="ECO:0000256" key="2">
    <source>
        <dbReference type="SAM" id="Phobius"/>
    </source>
</evidence>
<keyword evidence="2" id="KW-1133">Transmembrane helix</keyword>
<protein>
    <submittedName>
        <fullName evidence="3">Uncharacterized protein</fullName>
    </submittedName>
</protein>
<dbReference type="FunCoup" id="A0A059AFL8">
    <property type="interactions" value="1728"/>
</dbReference>
<dbReference type="EMBL" id="KK198762">
    <property type="protein sequence ID" value="KCW52195.1"/>
    <property type="molecule type" value="Genomic_DNA"/>
</dbReference>
<name>A0A059AFL8_EUCGR</name>
<dbReference type="STRING" id="71139.A0A059AFL8"/>
<organism evidence="3">
    <name type="scientific">Eucalyptus grandis</name>
    <name type="common">Flooded gum</name>
    <dbReference type="NCBI Taxonomy" id="71139"/>
    <lineage>
        <taxon>Eukaryota</taxon>
        <taxon>Viridiplantae</taxon>
        <taxon>Streptophyta</taxon>
        <taxon>Embryophyta</taxon>
        <taxon>Tracheophyta</taxon>
        <taxon>Spermatophyta</taxon>
        <taxon>Magnoliopsida</taxon>
        <taxon>eudicotyledons</taxon>
        <taxon>Gunneridae</taxon>
        <taxon>Pentapetalae</taxon>
        <taxon>rosids</taxon>
        <taxon>malvids</taxon>
        <taxon>Myrtales</taxon>
        <taxon>Myrtaceae</taxon>
        <taxon>Myrtoideae</taxon>
        <taxon>Eucalypteae</taxon>
        <taxon>Eucalyptus</taxon>
    </lineage>
</organism>
<dbReference type="InParanoid" id="A0A059AFL8"/>
<dbReference type="Gramene" id="KCW52195">
    <property type="protein sequence ID" value="KCW52195"/>
    <property type="gene ID" value="EUGRSUZ_J01625"/>
</dbReference>
<sequence>MAEFDRDGEYAGDGEFAGDGEPANGVPAREAAAAKVEVEFEPPRHARPRASAPVLHAVLYRMVSTVLFPDHTSKASGEPLVRRVKISLADDVPLLPEASRETGRRILRWTRRGSHLRALLVVSIGTIAFLALTGLLVFMLFFLAATINAIVISLLMSMAAVGGVLALFLACVTAVYVGALAIAVFVISTATFCAVLAVLVATGWIGFLWTVWLATKKSVDLAKHSIGATGSALSAYSTGRHFHHNREPNKISD</sequence>
<dbReference type="KEGG" id="egr:104422188"/>
<keyword evidence="2" id="KW-0812">Transmembrane</keyword>
<dbReference type="PANTHER" id="PTHR35508">
    <property type="entry name" value="VOLTAGE-DEPENDENT L-TYPE CALCIUM CHANNEL SUBUNIT"/>
    <property type="match status" value="1"/>
</dbReference>
<dbReference type="OMA" id="LCLTGVY"/>
<accession>A0A059AFL8</accession>
<evidence type="ECO:0000256" key="1">
    <source>
        <dbReference type="SAM" id="MobiDB-lite"/>
    </source>
</evidence>
<dbReference type="PANTHER" id="PTHR35508:SF1">
    <property type="entry name" value="VOLTAGE-DEPENDENT L-TYPE CALCIUM CHANNEL SUBUNIT"/>
    <property type="match status" value="1"/>
</dbReference>
<feature type="transmembrane region" description="Helical" evidence="2">
    <location>
        <begin position="138"/>
        <end position="157"/>
    </location>
</feature>
<gene>
    <name evidence="3" type="ORF">EUGRSUZ_J01625</name>
</gene>
<proteinExistence type="predicted"/>
<reference evidence="3" key="1">
    <citation type="submission" date="2013-07" db="EMBL/GenBank/DDBJ databases">
        <title>The genome of Eucalyptus grandis.</title>
        <authorList>
            <person name="Schmutz J."/>
            <person name="Hayes R."/>
            <person name="Myburg A."/>
            <person name="Tuskan G."/>
            <person name="Grattapaglia D."/>
            <person name="Rokhsar D.S."/>
        </authorList>
    </citation>
    <scope>NUCLEOTIDE SEQUENCE</scope>
    <source>
        <tissue evidence="3">Leaf extractions</tissue>
    </source>
</reference>
<dbReference type="AlphaFoldDB" id="A0A059AFL8"/>
<dbReference type="OrthoDB" id="1925129at2759"/>
<feature type="transmembrane region" description="Helical" evidence="2">
    <location>
        <begin position="194"/>
        <end position="214"/>
    </location>
</feature>